<feature type="domain" description="PKD" evidence="7">
    <location>
        <begin position="404"/>
        <end position="481"/>
    </location>
</feature>
<protein>
    <submittedName>
        <fullName evidence="9">PKD domain protein</fullName>
    </submittedName>
</protein>
<evidence type="ECO:0000256" key="2">
    <source>
        <dbReference type="ARBA" id="ARBA00022692"/>
    </source>
</evidence>
<dbReference type="Pfam" id="PF13519">
    <property type="entry name" value="VWA_2"/>
    <property type="match status" value="1"/>
</dbReference>
<dbReference type="PANTHER" id="PTHR46730">
    <property type="entry name" value="POLYCYSTIN-1"/>
    <property type="match status" value="1"/>
</dbReference>
<dbReference type="Proteomes" id="UP000320176">
    <property type="component" value="Unassembled WGS sequence"/>
</dbReference>
<evidence type="ECO:0000256" key="6">
    <source>
        <dbReference type="SAM" id="Phobius"/>
    </source>
</evidence>
<comment type="subcellular location">
    <subcellularLocation>
        <location evidence="1">Membrane</location>
        <topology evidence="1">Multi-pass membrane protein</topology>
    </subcellularLocation>
</comment>
<dbReference type="InterPro" id="IPR013783">
    <property type="entry name" value="Ig-like_fold"/>
</dbReference>
<reference evidence="9 10" key="1">
    <citation type="submission" date="2019-02" db="EMBL/GenBank/DDBJ databases">
        <title>Deep-cultivation of Planctomycetes and their phenomic and genomic characterization uncovers novel biology.</title>
        <authorList>
            <person name="Wiegand S."/>
            <person name="Jogler M."/>
            <person name="Boedeker C."/>
            <person name="Pinto D."/>
            <person name="Vollmers J."/>
            <person name="Rivas-Marin E."/>
            <person name="Kohn T."/>
            <person name="Peeters S.H."/>
            <person name="Heuer A."/>
            <person name="Rast P."/>
            <person name="Oberbeckmann S."/>
            <person name="Bunk B."/>
            <person name="Jeske O."/>
            <person name="Meyerdierks A."/>
            <person name="Storesund J.E."/>
            <person name="Kallscheuer N."/>
            <person name="Luecker S."/>
            <person name="Lage O.M."/>
            <person name="Pohl T."/>
            <person name="Merkel B.J."/>
            <person name="Hornburger P."/>
            <person name="Mueller R.-W."/>
            <person name="Bruemmer F."/>
            <person name="Labrenz M."/>
            <person name="Spormann A.M."/>
            <person name="Op Den Camp H."/>
            <person name="Overmann J."/>
            <person name="Amann R."/>
            <person name="Jetten M.S.M."/>
            <person name="Mascher T."/>
            <person name="Medema M.H."/>
            <person name="Devos D.P."/>
            <person name="Kaster A.-K."/>
            <person name="Ovreas L."/>
            <person name="Rohde M."/>
            <person name="Galperin M.Y."/>
            <person name="Jogler C."/>
        </authorList>
    </citation>
    <scope>NUCLEOTIDE SEQUENCE [LARGE SCALE GENOMIC DNA]</scope>
    <source>
        <strain evidence="9 10">Pla52n</strain>
    </source>
</reference>
<keyword evidence="5 6" id="KW-0472">Membrane</keyword>
<dbReference type="SMART" id="SM00327">
    <property type="entry name" value="VWA"/>
    <property type="match status" value="1"/>
</dbReference>
<dbReference type="AlphaFoldDB" id="A0A5C6BA87"/>
<dbReference type="InterPro" id="IPR002035">
    <property type="entry name" value="VWF_A"/>
</dbReference>
<dbReference type="InterPro" id="IPR036465">
    <property type="entry name" value="vWFA_dom_sf"/>
</dbReference>
<feature type="domain" description="PKD" evidence="7">
    <location>
        <begin position="243"/>
        <end position="321"/>
    </location>
</feature>
<dbReference type="SUPFAM" id="SSF53300">
    <property type="entry name" value="vWA-like"/>
    <property type="match status" value="1"/>
</dbReference>
<dbReference type="RefSeq" id="WP_197454280.1">
    <property type="nucleotide sequence ID" value="NZ_CP151726.1"/>
</dbReference>
<dbReference type="GO" id="GO:0005886">
    <property type="term" value="C:plasma membrane"/>
    <property type="evidence" value="ECO:0007669"/>
    <property type="project" value="TreeGrafter"/>
</dbReference>
<dbReference type="PROSITE" id="PS50234">
    <property type="entry name" value="VWFA"/>
    <property type="match status" value="1"/>
</dbReference>
<dbReference type="CDD" id="cd00146">
    <property type="entry name" value="PKD"/>
    <property type="match status" value="1"/>
</dbReference>
<feature type="domain" description="VWFA" evidence="8">
    <location>
        <begin position="48"/>
        <end position="256"/>
    </location>
</feature>
<organism evidence="9 10">
    <name type="scientific">Stieleria varia</name>
    <dbReference type="NCBI Taxonomy" id="2528005"/>
    <lineage>
        <taxon>Bacteria</taxon>
        <taxon>Pseudomonadati</taxon>
        <taxon>Planctomycetota</taxon>
        <taxon>Planctomycetia</taxon>
        <taxon>Pirellulales</taxon>
        <taxon>Pirellulaceae</taxon>
        <taxon>Stieleria</taxon>
    </lineage>
</organism>
<gene>
    <name evidence="9" type="ORF">Pla52n_09430</name>
</gene>
<dbReference type="PROSITE" id="PS50093">
    <property type="entry name" value="PKD"/>
    <property type="match status" value="2"/>
</dbReference>
<comment type="caution">
    <text evidence="9">The sequence shown here is derived from an EMBL/GenBank/DDBJ whole genome shotgun (WGS) entry which is preliminary data.</text>
</comment>
<evidence type="ECO:0000256" key="3">
    <source>
        <dbReference type="ARBA" id="ARBA00022737"/>
    </source>
</evidence>
<evidence type="ECO:0000259" key="8">
    <source>
        <dbReference type="PROSITE" id="PS50234"/>
    </source>
</evidence>
<keyword evidence="10" id="KW-1185">Reference proteome</keyword>
<dbReference type="GO" id="GO:0006816">
    <property type="term" value="P:calcium ion transport"/>
    <property type="evidence" value="ECO:0007669"/>
    <property type="project" value="TreeGrafter"/>
</dbReference>
<keyword evidence="3" id="KW-0677">Repeat</keyword>
<dbReference type="GO" id="GO:0005261">
    <property type="term" value="F:monoatomic cation channel activity"/>
    <property type="evidence" value="ECO:0007669"/>
    <property type="project" value="TreeGrafter"/>
</dbReference>
<keyword evidence="2 6" id="KW-0812">Transmembrane</keyword>
<feature type="transmembrane region" description="Helical" evidence="6">
    <location>
        <begin position="753"/>
        <end position="775"/>
    </location>
</feature>
<dbReference type="Pfam" id="PF00801">
    <property type="entry name" value="PKD"/>
    <property type="match status" value="1"/>
</dbReference>
<dbReference type="InterPro" id="IPR022409">
    <property type="entry name" value="PKD/Chitinase_dom"/>
</dbReference>
<evidence type="ECO:0000256" key="1">
    <source>
        <dbReference type="ARBA" id="ARBA00004141"/>
    </source>
</evidence>
<name>A0A5C6BA87_9BACT</name>
<evidence type="ECO:0000256" key="5">
    <source>
        <dbReference type="ARBA" id="ARBA00023136"/>
    </source>
</evidence>
<keyword evidence="4 6" id="KW-1133">Transmembrane helix</keyword>
<dbReference type="PANTHER" id="PTHR46730:SF4">
    <property type="entry name" value="POLYCYSTIC KIDNEY DISEASE PROTEIN 1-LIKE 1"/>
    <property type="match status" value="1"/>
</dbReference>
<evidence type="ECO:0000313" key="9">
    <source>
        <dbReference type="EMBL" id="TWU08361.1"/>
    </source>
</evidence>
<evidence type="ECO:0000313" key="10">
    <source>
        <dbReference type="Proteomes" id="UP000320176"/>
    </source>
</evidence>
<dbReference type="EMBL" id="SJPN01000001">
    <property type="protein sequence ID" value="TWU08361.1"/>
    <property type="molecule type" value="Genomic_DNA"/>
</dbReference>
<evidence type="ECO:0000259" key="7">
    <source>
        <dbReference type="PROSITE" id="PS50093"/>
    </source>
</evidence>
<accession>A0A5C6BA87</accession>
<sequence length="877" mass="97381">MSPSKICPPRALFALLLFGVILVRTIACCNADETVTASEAPHRAPPDTFIFLVDISGSMKDNLSVAVQPRLTNQSKLEQVKSRLTRLTSEFPPGTRVIVSVFDGLRSEICDLVLTTPSHRDILSEKIAGIQSRDGATVLWGSVDEELARAEKLVAEGNSRVRLVVYSDGEDSDKSPRINHQTLISRYGHVIDRQLQLDWVTLGFDLNPQVKSALEKSGVRFTKELMPLRVEFQLSKNEVFPKEDLRLTDNSFGDSITRRAVDWGDGTRELLRKTTADIRPAIAHRYSKPGVYNIRYAIETESGQRGVADTKVKVIAPSLPEVRIESPQTATLGQSIIATAKPMREDWQYAWTITGGESESVVGPVSRFRADRPGEIELQLTITDPNGISKSVNRMISVQLPRLDPVDIQTQQSSPLVDTPTFFSARMVTDAYSYRWRTSDGQSSSTPHATFQFSSSGTYQVMLTVSDRWGQTSEASTEVKVVPPGVGPVAGFDLAPGAIALGSPVSFVASSIQEHDRVSWSIDDQQLSTSKVFVFYPERYGDHRVSLTVEDRFGRTDSQEQTFVVPRPDPPVAGFTLGANQFTVGDEIQLTDISTGIIQSCRYEITEHEPWVTRESKDAPRKRVFEWTCESVGTVWITQTVEGPGGIDTQRLSIQIVPRWTPVSADFLPEIPAERGPVLVRFNNQCTGDILRCVLNPGDGTDPIAVDGAGDLVHTFRPGRWTPEITVYGPDESEMTPVVWKSPSIDVRKPIPLWFKLTAASIPIGLLGLLGIVVCRRWMDDRAQRRSDKRLSGELILRSVDDPLTVHAFGFMGQNELEEVILPDQTRIEVRSNSDESRGNIEFALEMEYPIDGTREMVVLTPNEEVEVGNYFVTYAT</sequence>
<proteinExistence type="predicted"/>
<dbReference type="Gene3D" id="3.40.50.410">
    <property type="entry name" value="von Willebrand factor, type A domain"/>
    <property type="match status" value="1"/>
</dbReference>
<dbReference type="InterPro" id="IPR000601">
    <property type="entry name" value="PKD_dom"/>
</dbReference>
<dbReference type="SMART" id="SM00089">
    <property type="entry name" value="PKD"/>
    <property type="match status" value="3"/>
</dbReference>
<dbReference type="Gene3D" id="2.60.40.10">
    <property type="entry name" value="Immunoglobulins"/>
    <property type="match status" value="4"/>
</dbReference>
<dbReference type="SUPFAM" id="SSF49299">
    <property type="entry name" value="PKD domain"/>
    <property type="match status" value="3"/>
</dbReference>
<dbReference type="InterPro" id="IPR035986">
    <property type="entry name" value="PKD_dom_sf"/>
</dbReference>
<evidence type="ECO:0000256" key="4">
    <source>
        <dbReference type="ARBA" id="ARBA00022989"/>
    </source>
</evidence>